<evidence type="ECO:0000313" key="4">
    <source>
        <dbReference type="Proteomes" id="UP000026961"/>
    </source>
</evidence>
<dbReference type="STRING" id="40148.A0A0E0B190"/>
<reference evidence="3" key="1">
    <citation type="submission" date="2015-04" db="UniProtKB">
        <authorList>
            <consortium name="EnsemblPlants"/>
        </authorList>
    </citation>
    <scope>IDENTIFICATION</scope>
</reference>
<dbReference type="AlphaFoldDB" id="A0A0E0B190"/>
<organism evidence="3">
    <name type="scientific">Oryza glumipatula</name>
    <dbReference type="NCBI Taxonomy" id="40148"/>
    <lineage>
        <taxon>Eukaryota</taxon>
        <taxon>Viridiplantae</taxon>
        <taxon>Streptophyta</taxon>
        <taxon>Embryophyta</taxon>
        <taxon>Tracheophyta</taxon>
        <taxon>Spermatophyta</taxon>
        <taxon>Magnoliopsida</taxon>
        <taxon>Liliopsida</taxon>
        <taxon>Poales</taxon>
        <taxon>Poaceae</taxon>
        <taxon>BOP clade</taxon>
        <taxon>Oryzoideae</taxon>
        <taxon>Oryzeae</taxon>
        <taxon>Oryzinae</taxon>
        <taxon>Oryza</taxon>
    </lineage>
</organism>
<dbReference type="Pfam" id="PF14655">
    <property type="entry name" value="RAB3GAP2_N"/>
    <property type="match status" value="1"/>
</dbReference>
<reference evidence="3" key="2">
    <citation type="submission" date="2018-05" db="EMBL/GenBank/DDBJ databases">
        <title>OgluRS3 (Oryza glumaepatula Reference Sequence Version 3).</title>
        <authorList>
            <person name="Zhang J."/>
            <person name="Kudrna D."/>
            <person name="Lee S."/>
            <person name="Talag J."/>
            <person name="Welchert J."/>
            <person name="Wing R.A."/>
        </authorList>
    </citation>
    <scope>NUCLEOTIDE SEQUENCE [LARGE SCALE GENOMIC DNA]</scope>
</reference>
<dbReference type="Proteomes" id="UP000026961">
    <property type="component" value="Chromosome 9"/>
</dbReference>
<name>A0A0E0B190_9ORYZ</name>
<dbReference type="Gramene" id="OGLUM09G05810.2">
    <property type="protein sequence ID" value="OGLUM09G05810.2"/>
    <property type="gene ID" value="OGLUM09G05810"/>
</dbReference>
<sequence length="633" mass="68365">MAVEAPRREREIQQQAALTGWVSLMASSLVPPPWRRRSERRPPTVEAEVGGEAAHRGGVAGVRVGGQVDVVGVAISFGVGDFCVDEEKAQGQIRNFTASLIFTALSETNHNVKPEQYTRAKIPLLDNQRADLQKASSSPPLVGGISSPPPRSFQKLLLLSPPLPMARRGHHHHLAEVALLASASEDLAAVGAGEREGWLDDPAVLPSLAPRARALAVASAARSVLAVVPVAGVGGGVTVRPALGPDDGRISAVEWVPLVGEDAEEAGGEGVAVAVGTDAGWLLFYSLAGDLLHKQSIYPSKILKLNFRERKENAWEDSGSDELSVVFPGVIARFDGADLQNMLQKSLHEVKSHLWKDKSEQEDAEEDSSFGRIPFQIWNVSKFSSCADAAIVGLMPPPLLELQSSQRHYCAITVGEDAVVSAYRLSEDRSRSIVGAILSRGVAATFSTISSLSKIIWRSEPSPTKKSRPKPQSFAKTSPLTCLKDSPRKGERLTLSPSGTLAAITDSLGRILLLDTHALVAVRLWKGYRDASCLFVEMLLNKDKAPSSLHTEYTKSDYCLCLAIHAPRKGIIEIWQMRTGARLLTIPCPKGSRILQPSTRFMSSPFSSLYSPLEVYLFNGDSGQLSVLNRHIG</sequence>
<proteinExistence type="predicted"/>
<evidence type="ECO:0000313" key="3">
    <source>
        <dbReference type="EnsemblPlants" id="OGLUM09G05810.2"/>
    </source>
</evidence>
<dbReference type="InterPro" id="IPR032839">
    <property type="entry name" value="RAB3GAP_N"/>
</dbReference>
<evidence type="ECO:0000256" key="1">
    <source>
        <dbReference type="SAM" id="MobiDB-lite"/>
    </source>
</evidence>
<accession>A0A0E0B190</accession>
<dbReference type="eggNOG" id="KOG2727">
    <property type="taxonomic scope" value="Eukaryota"/>
</dbReference>
<feature type="region of interest" description="Disordered" evidence="1">
    <location>
        <begin position="460"/>
        <end position="480"/>
    </location>
</feature>
<dbReference type="EnsemblPlants" id="OGLUM09G05810.2">
    <property type="protein sequence ID" value="OGLUM09G05810.2"/>
    <property type="gene ID" value="OGLUM09G05810"/>
</dbReference>
<feature type="domain" description="Rab3-GAP regulatory subunit N-terminal" evidence="2">
    <location>
        <begin position="198"/>
        <end position="595"/>
    </location>
</feature>
<dbReference type="PANTHER" id="PTHR12472:SF0">
    <property type="entry name" value="RAB3 GTPASE-ACTIVATING PROTEIN NON-CATALYTIC SUBUNIT"/>
    <property type="match status" value="1"/>
</dbReference>
<keyword evidence="4" id="KW-1185">Reference proteome</keyword>
<dbReference type="InterPro" id="IPR026059">
    <property type="entry name" value="Rab3GAP2"/>
</dbReference>
<evidence type="ECO:0000259" key="2">
    <source>
        <dbReference type="Pfam" id="PF14655"/>
    </source>
</evidence>
<protein>
    <recommendedName>
        <fullName evidence="2">Rab3-GAP regulatory subunit N-terminal domain-containing protein</fullName>
    </recommendedName>
</protein>
<dbReference type="PANTHER" id="PTHR12472">
    <property type="entry name" value="RAB3-GAP REGULATORY DOMAIN"/>
    <property type="match status" value="1"/>
</dbReference>